<evidence type="ECO:0000256" key="1">
    <source>
        <dbReference type="SAM" id="MobiDB-lite"/>
    </source>
</evidence>
<feature type="region of interest" description="Disordered" evidence="1">
    <location>
        <begin position="176"/>
        <end position="210"/>
    </location>
</feature>
<keyword evidence="2" id="KW-0812">Transmembrane</keyword>
<dbReference type="EMBL" id="SRPO01000337">
    <property type="protein sequence ID" value="KAG5933961.1"/>
    <property type="molecule type" value="Genomic_DNA"/>
</dbReference>
<sequence length="276" mass="30503">MEDTMAGLVSTQTLVILLTTIIPSVLLIAIATILYRARSRRAKLFARAVTPIDDQEILSWKIDRRESEKPFGVEAIEHTYDQKPRQDSFHTHKASGSVGSIQKPASVIIYHDLSRYASRSSLSRDTSMMSPITPNRGDSTDLPPIPVAVLARAPNSRPGLTDEAVQGEDAFIAQPKRQTARLPKSACPSRQWHERSNSAQTPTSPRTTTWYGQTVDSALLPRRSAETLFLDTDLGSGDVDSWFTAPRWGSWDEEVFLGGLSPRPVVHRSEIGRAIG</sequence>
<evidence type="ECO:0000313" key="3">
    <source>
        <dbReference type="EMBL" id="KAG5933961.1"/>
    </source>
</evidence>
<name>A0A9P7M972_9HYPO</name>
<feature type="compositionally biased region" description="Polar residues" evidence="1">
    <location>
        <begin position="197"/>
        <end position="210"/>
    </location>
</feature>
<protein>
    <submittedName>
        <fullName evidence="3">Uncharacterized protein</fullName>
    </submittedName>
</protein>
<keyword evidence="4" id="KW-1185">Reference proteome</keyword>
<organism evidence="3 4">
    <name type="scientific">Claviceps pazoutovae</name>
    <dbReference type="NCBI Taxonomy" id="1649127"/>
    <lineage>
        <taxon>Eukaryota</taxon>
        <taxon>Fungi</taxon>
        <taxon>Dikarya</taxon>
        <taxon>Ascomycota</taxon>
        <taxon>Pezizomycotina</taxon>
        <taxon>Sordariomycetes</taxon>
        <taxon>Hypocreomycetidae</taxon>
        <taxon>Hypocreales</taxon>
        <taxon>Clavicipitaceae</taxon>
        <taxon>Claviceps</taxon>
    </lineage>
</organism>
<dbReference type="OrthoDB" id="4120617at2759"/>
<feature type="transmembrane region" description="Helical" evidence="2">
    <location>
        <begin position="12"/>
        <end position="35"/>
    </location>
</feature>
<evidence type="ECO:0000313" key="4">
    <source>
        <dbReference type="Proteomes" id="UP000706124"/>
    </source>
</evidence>
<reference evidence="3 4" key="1">
    <citation type="journal article" date="2020" name="bioRxiv">
        <title>Whole genome comparisons of ergot fungi reveals the divergence and evolution of species within the genus Claviceps are the result of varying mechanisms driving genome evolution and host range expansion.</title>
        <authorList>
            <person name="Wyka S.A."/>
            <person name="Mondo S.J."/>
            <person name="Liu M."/>
            <person name="Dettman J."/>
            <person name="Nalam V."/>
            <person name="Broders K.D."/>
        </authorList>
    </citation>
    <scope>NUCLEOTIDE SEQUENCE [LARGE SCALE GENOMIC DNA]</scope>
    <source>
        <strain evidence="3 4">CCC 1485</strain>
    </source>
</reference>
<proteinExistence type="predicted"/>
<keyword evidence="2" id="KW-0472">Membrane</keyword>
<evidence type="ECO:0000256" key="2">
    <source>
        <dbReference type="SAM" id="Phobius"/>
    </source>
</evidence>
<accession>A0A9P7M972</accession>
<dbReference type="Proteomes" id="UP000706124">
    <property type="component" value="Unassembled WGS sequence"/>
</dbReference>
<comment type="caution">
    <text evidence="3">The sequence shown here is derived from an EMBL/GenBank/DDBJ whole genome shotgun (WGS) entry which is preliminary data.</text>
</comment>
<gene>
    <name evidence="3" type="ORF">E4U60_004171</name>
</gene>
<keyword evidence="2" id="KW-1133">Transmembrane helix</keyword>
<dbReference type="AlphaFoldDB" id="A0A9P7M972"/>